<comment type="caution">
    <text evidence="2">The sequence shown here is derived from an EMBL/GenBank/DDBJ whole genome shotgun (WGS) entry which is preliminary data.</text>
</comment>
<name>A0A8H5EIB9_FUSOX</name>
<gene>
    <name evidence="2" type="ORF">FOXYS1_7545</name>
</gene>
<proteinExistence type="predicted"/>
<feature type="non-terminal residue" evidence="2">
    <location>
        <position position="1"/>
    </location>
</feature>
<feature type="region of interest" description="Disordered" evidence="1">
    <location>
        <begin position="48"/>
        <end position="83"/>
    </location>
</feature>
<evidence type="ECO:0000256" key="1">
    <source>
        <dbReference type="SAM" id="MobiDB-lite"/>
    </source>
</evidence>
<dbReference type="AlphaFoldDB" id="A0A8H5EIB9"/>
<evidence type="ECO:0000313" key="3">
    <source>
        <dbReference type="Proteomes" id="UP000558688"/>
    </source>
</evidence>
<protein>
    <submittedName>
        <fullName evidence="2">Uncharacterized protein</fullName>
    </submittedName>
</protein>
<evidence type="ECO:0000313" key="2">
    <source>
        <dbReference type="EMBL" id="KAF5261755.1"/>
    </source>
</evidence>
<organism evidence="2 3">
    <name type="scientific">Fusarium oxysporum</name>
    <name type="common">Fusarium vascular wilt</name>
    <dbReference type="NCBI Taxonomy" id="5507"/>
    <lineage>
        <taxon>Eukaryota</taxon>
        <taxon>Fungi</taxon>
        <taxon>Dikarya</taxon>
        <taxon>Ascomycota</taxon>
        <taxon>Pezizomycotina</taxon>
        <taxon>Sordariomycetes</taxon>
        <taxon>Hypocreomycetidae</taxon>
        <taxon>Hypocreales</taxon>
        <taxon>Nectriaceae</taxon>
        <taxon>Fusarium</taxon>
        <taxon>Fusarium oxysporum species complex</taxon>
    </lineage>
</organism>
<reference evidence="2" key="1">
    <citation type="submission" date="2020-02" db="EMBL/GenBank/DDBJ databases">
        <title>Identification and distribution of gene clusters putatively required for synthesis of sphingolipid metabolism inhibitors in phylogenetically diverse species of the filamentous fungus Fusarium.</title>
        <authorList>
            <person name="Kim H.-S."/>
            <person name="Busman M."/>
            <person name="Brown D.W."/>
            <person name="Divon H."/>
            <person name="Uhlig S."/>
            <person name="Proctor R.H."/>
        </authorList>
    </citation>
    <scope>NUCLEOTIDE SEQUENCE [LARGE SCALE GENOMIC DNA]</scope>
    <source>
        <strain evidence="2">NRRL 39464</strain>
    </source>
</reference>
<dbReference type="EMBL" id="JAAFOW010001213">
    <property type="protein sequence ID" value="KAF5261755.1"/>
    <property type="molecule type" value="Genomic_DNA"/>
</dbReference>
<dbReference type="Proteomes" id="UP000558688">
    <property type="component" value="Unassembled WGS sequence"/>
</dbReference>
<sequence>MDLRLIFFVHPLAPTVLTYLDVEFVPTVWHRDGEVEIKPGLPEDFLQRPWSNTDMTRSAARRPTNSPWQGKSGKSPHPEDRAWVSQTMRKRGMTAIKKNYQFGKDCGTIAVLAFYNKIHGFWDGSVYTPDGESLPENTNDV</sequence>
<accession>A0A8H5EIB9</accession>